<dbReference type="EMBL" id="MCBT01000048">
    <property type="protein sequence ID" value="OEG72484.1"/>
    <property type="molecule type" value="Genomic_DNA"/>
</dbReference>
<gene>
    <name evidence="1" type="ORF">BEL05_05810</name>
</gene>
<dbReference type="AlphaFoldDB" id="A0A1E5IPJ7"/>
<evidence type="ECO:0000313" key="2">
    <source>
        <dbReference type="Proteomes" id="UP000095230"/>
    </source>
</evidence>
<evidence type="ECO:0000313" key="1">
    <source>
        <dbReference type="EMBL" id="OEG72484.1"/>
    </source>
</evidence>
<protein>
    <submittedName>
        <fullName evidence="1">Fis family transcriptional regulator</fullName>
    </submittedName>
</protein>
<dbReference type="Proteomes" id="UP000095230">
    <property type="component" value="Unassembled WGS sequence"/>
</dbReference>
<comment type="caution">
    <text evidence="1">The sequence shown here is derived from an EMBL/GenBank/DDBJ whole genome shotgun (WGS) entry which is preliminary data.</text>
</comment>
<name>A0A1E5IPJ7_SHECO</name>
<organism evidence="1 2">
    <name type="scientific">Shewanella colwelliana</name>
    <name type="common">Alteromonas colwelliana</name>
    <dbReference type="NCBI Taxonomy" id="23"/>
    <lineage>
        <taxon>Bacteria</taxon>
        <taxon>Pseudomonadati</taxon>
        <taxon>Pseudomonadota</taxon>
        <taxon>Gammaproteobacteria</taxon>
        <taxon>Alteromonadales</taxon>
        <taxon>Shewanellaceae</taxon>
        <taxon>Shewanella</taxon>
    </lineage>
</organism>
<reference evidence="1 2" key="1">
    <citation type="submission" date="2016-07" db="EMBL/GenBank/DDBJ databases">
        <title>Whole-genome of two Shewanella species isolated from a digestive organ of sea cucumber Apostichopus japonicus Selenka 1867.</title>
        <authorList>
            <person name="Hong H.-H."/>
            <person name="Choi H."/>
            <person name="Cheon S."/>
            <person name="Oh J.-S."/>
            <person name="Lee H.-G."/>
            <person name="Park C."/>
        </authorList>
    </citation>
    <scope>NUCLEOTIDE SEQUENCE [LARGE SCALE GENOMIC DNA]</scope>
    <source>
        <strain evidence="1 2">CSB03KR</strain>
    </source>
</reference>
<sequence length="124" mass="14441">MRKSDKKLDNLLCAVLTNVCQKAIDHVSGFQWLTHTVDFSNYPNSIKVVCVFDTNESLNNFVDSEHNHYLTSLIHEQFESNHIRLKNVTKHVYYDSEQRCDEQNGGNWALRLTNDKRNSTLPSR</sequence>
<proteinExistence type="predicted"/>
<dbReference type="STRING" id="23.BEL05_05810"/>
<dbReference type="OrthoDB" id="6996126at2"/>
<accession>A0A1E5IPJ7</accession>